<dbReference type="PANTHER" id="PTHR43963">
    <property type="entry name" value="CARBONYL REDUCTASE 1-RELATED"/>
    <property type="match status" value="1"/>
</dbReference>
<dbReference type="PRINTS" id="PR00080">
    <property type="entry name" value="SDRFAMILY"/>
</dbReference>
<evidence type="ECO:0000313" key="6">
    <source>
        <dbReference type="Proteomes" id="UP000515158"/>
    </source>
</evidence>
<keyword evidence="2" id="KW-0521">NADP</keyword>
<dbReference type="InterPro" id="IPR036291">
    <property type="entry name" value="NAD(P)-bd_dom_sf"/>
</dbReference>
<comment type="similarity">
    <text evidence="1 5">Belongs to the short-chain dehydrogenases/reductases (SDR) family.</text>
</comment>
<gene>
    <name evidence="7" type="primary">LOC117648155</name>
</gene>
<dbReference type="PRINTS" id="PR00081">
    <property type="entry name" value="GDHRDH"/>
</dbReference>
<evidence type="ECO:0000313" key="7">
    <source>
        <dbReference type="RefSeq" id="XP_034246303.1"/>
    </source>
</evidence>
<evidence type="ECO:0000256" key="4">
    <source>
        <dbReference type="ARBA" id="ARBA00026118"/>
    </source>
</evidence>
<dbReference type="InterPro" id="IPR045313">
    <property type="entry name" value="CBR1-like"/>
</dbReference>
<organism evidence="7">
    <name type="scientific">Thrips palmi</name>
    <name type="common">Melon thrips</name>
    <dbReference type="NCBI Taxonomy" id="161013"/>
    <lineage>
        <taxon>Eukaryota</taxon>
        <taxon>Metazoa</taxon>
        <taxon>Ecdysozoa</taxon>
        <taxon>Arthropoda</taxon>
        <taxon>Hexapoda</taxon>
        <taxon>Insecta</taxon>
        <taxon>Pterygota</taxon>
        <taxon>Neoptera</taxon>
        <taxon>Paraneoptera</taxon>
        <taxon>Thysanoptera</taxon>
        <taxon>Terebrantia</taxon>
        <taxon>Thripoidea</taxon>
        <taxon>Thripidae</taxon>
        <taxon>Thrips</taxon>
    </lineage>
</organism>
<dbReference type="GeneID" id="117648155"/>
<reference evidence="7" key="1">
    <citation type="submission" date="2025-08" db="UniProtKB">
        <authorList>
            <consortium name="RefSeq"/>
        </authorList>
    </citation>
    <scope>IDENTIFICATION</scope>
    <source>
        <tissue evidence="7">Total insect</tissue>
    </source>
</reference>
<dbReference type="InParanoid" id="A0A6P8Z1F2"/>
<dbReference type="InterPro" id="IPR002347">
    <property type="entry name" value="SDR_fam"/>
</dbReference>
<dbReference type="EC" id="1.1.1.184" evidence="4"/>
<accession>A0A6P8Z1F2</accession>
<dbReference type="Pfam" id="PF00106">
    <property type="entry name" value="adh_short"/>
    <property type="match status" value="1"/>
</dbReference>
<sequence length="282" mass="30311">MTTPVALVTGSNKGIGFGIVKGLCEKFPGIVYLTARDEGRGKAAVAELNKLGLKPEFHQLDVTNKDSILALKNFIKEKHGGLDVLVNNAGIAFKHAATDPFSVQAEVTLATNYFALVDTCRELFPLLRPHARVVNLSSSAGHLLRIPGEAIRKKLLNPALTIDELSNLMQSFVQAAKDGNHESLGWGNGAYVVSKVGVSKLSFIQQAEFDKNGPEDVVVNAVHPGYVDTDMTSHQGPLTIAEGSAAAVYLSLLPPNVKEPRGAYVWHDKRIVAWDQPTPAAV</sequence>
<dbReference type="PANTHER" id="PTHR43963:SF4">
    <property type="entry name" value="CARBONYL REDUCTASE (NADPH)"/>
    <property type="match status" value="1"/>
</dbReference>
<proteinExistence type="inferred from homology"/>
<dbReference type="Gene3D" id="3.40.50.720">
    <property type="entry name" value="NAD(P)-binding Rossmann-like Domain"/>
    <property type="match status" value="1"/>
</dbReference>
<evidence type="ECO:0000256" key="2">
    <source>
        <dbReference type="ARBA" id="ARBA00022857"/>
    </source>
</evidence>
<keyword evidence="6" id="KW-1185">Reference proteome</keyword>
<dbReference type="CDD" id="cd05324">
    <property type="entry name" value="carb_red_PTCR-like_SDR_c"/>
    <property type="match status" value="1"/>
</dbReference>
<dbReference type="KEGG" id="tpal:117648155"/>
<dbReference type="AlphaFoldDB" id="A0A6P8Z1F2"/>
<dbReference type="SUPFAM" id="SSF51735">
    <property type="entry name" value="NAD(P)-binding Rossmann-fold domains"/>
    <property type="match status" value="1"/>
</dbReference>
<protein>
    <recommendedName>
        <fullName evidence="4">carbonyl reductase (NADPH)</fullName>
        <ecNumber evidence="4">1.1.1.184</ecNumber>
    </recommendedName>
</protein>
<dbReference type="GO" id="GO:0004090">
    <property type="term" value="F:carbonyl reductase (NADPH) activity"/>
    <property type="evidence" value="ECO:0007669"/>
    <property type="project" value="UniProtKB-EC"/>
</dbReference>
<evidence type="ECO:0000256" key="5">
    <source>
        <dbReference type="RuleBase" id="RU000363"/>
    </source>
</evidence>
<evidence type="ECO:0000256" key="3">
    <source>
        <dbReference type="ARBA" id="ARBA00023002"/>
    </source>
</evidence>
<evidence type="ECO:0000256" key="1">
    <source>
        <dbReference type="ARBA" id="ARBA00006484"/>
    </source>
</evidence>
<keyword evidence="3" id="KW-0560">Oxidoreductase</keyword>
<name>A0A6P8Z1F2_THRPL</name>
<dbReference type="OrthoDB" id="7289984at2759"/>
<dbReference type="Proteomes" id="UP000515158">
    <property type="component" value="Unplaced"/>
</dbReference>
<dbReference type="RefSeq" id="XP_034246303.1">
    <property type="nucleotide sequence ID" value="XM_034390412.1"/>
</dbReference>